<sequence>MCAVRFTGFVSQCELGCVQGAGGDYVRLRLLITQRNAFARVYQRHRASRHRSFRLRP</sequence>
<dbReference type="AlphaFoldDB" id="A0A0E9Q5L7"/>
<evidence type="ECO:0000313" key="1">
    <source>
        <dbReference type="EMBL" id="JAH11792.1"/>
    </source>
</evidence>
<reference evidence="1" key="1">
    <citation type="submission" date="2014-11" db="EMBL/GenBank/DDBJ databases">
        <authorList>
            <person name="Amaro Gonzalez C."/>
        </authorList>
    </citation>
    <scope>NUCLEOTIDE SEQUENCE</scope>
</reference>
<proteinExistence type="predicted"/>
<reference evidence="1" key="2">
    <citation type="journal article" date="2015" name="Fish Shellfish Immunol.">
        <title>Early steps in the European eel (Anguilla anguilla)-Vibrio vulnificus interaction in the gills: Role of the RtxA13 toxin.</title>
        <authorList>
            <person name="Callol A."/>
            <person name="Pajuelo D."/>
            <person name="Ebbesson L."/>
            <person name="Teles M."/>
            <person name="MacKenzie S."/>
            <person name="Amaro C."/>
        </authorList>
    </citation>
    <scope>NUCLEOTIDE SEQUENCE</scope>
</reference>
<accession>A0A0E9Q5L7</accession>
<name>A0A0E9Q5L7_ANGAN</name>
<organism evidence="1">
    <name type="scientific">Anguilla anguilla</name>
    <name type="common">European freshwater eel</name>
    <name type="synonym">Muraena anguilla</name>
    <dbReference type="NCBI Taxonomy" id="7936"/>
    <lineage>
        <taxon>Eukaryota</taxon>
        <taxon>Metazoa</taxon>
        <taxon>Chordata</taxon>
        <taxon>Craniata</taxon>
        <taxon>Vertebrata</taxon>
        <taxon>Euteleostomi</taxon>
        <taxon>Actinopterygii</taxon>
        <taxon>Neopterygii</taxon>
        <taxon>Teleostei</taxon>
        <taxon>Anguilliformes</taxon>
        <taxon>Anguillidae</taxon>
        <taxon>Anguilla</taxon>
    </lineage>
</organism>
<protein>
    <submittedName>
        <fullName evidence="1">Uncharacterized protein</fullName>
    </submittedName>
</protein>
<dbReference type="EMBL" id="GBXM01096785">
    <property type="protein sequence ID" value="JAH11792.1"/>
    <property type="molecule type" value="Transcribed_RNA"/>
</dbReference>